<accession>A0A2R6VWN2</accession>
<dbReference type="AlphaFoldDB" id="A0A2R6VWN2"/>
<dbReference type="Gramene" id="MpVg00450.1">
    <property type="protein sequence ID" value="MpVg00450.1.cds1"/>
    <property type="gene ID" value="MpVg00450"/>
</dbReference>
<organism evidence="2 3">
    <name type="scientific">Marchantia polymorpha</name>
    <name type="common">Common liverwort</name>
    <name type="synonym">Marchantia aquatica</name>
    <dbReference type="NCBI Taxonomy" id="3197"/>
    <lineage>
        <taxon>Eukaryota</taxon>
        <taxon>Viridiplantae</taxon>
        <taxon>Streptophyta</taxon>
        <taxon>Embryophyta</taxon>
        <taxon>Marchantiophyta</taxon>
        <taxon>Marchantiopsida</taxon>
        <taxon>Marchantiidae</taxon>
        <taxon>Marchantiales</taxon>
        <taxon>Marchantiaceae</taxon>
        <taxon>Marchantia</taxon>
    </lineage>
</organism>
<sequence length="143" mass="16497">MLTRVSFCLKFIGIYPSTLGLDALLLSEYMHDMIYSLVSFYITEGSHFKLLLSLLLNIAPRLHMEQFLLSHPFRGTFMVPFRYLYLTFLFQPVLYFVVCHGSVASTSYAHTTDSLYSCVDLDWIACSFFKLSFKEASSLGKNW</sequence>
<reference evidence="2" key="1">
    <citation type="submission" date="2017-12" db="EMBL/GenBank/DDBJ databases">
        <title>WGS assembly of Marchantia polymorpha.</title>
        <authorList>
            <person name="Bowman J.L."/>
            <person name="Kohchi T."/>
            <person name="Yamato K.T."/>
            <person name="Jenkins J."/>
            <person name="Shu S."/>
            <person name="Ishizaki K."/>
            <person name="Yamaoka S."/>
            <person name="Nishihama R."/>
            <person name="Nakamura Y."/>
            <person name="Berger F."/>
            <person name="Adam C."/>
            <person name="Aki S.S."/>
            <person name="Althoff F."/>
            <person name="Araki T."/>
            <person name="Arteaga-Vazquez M.A."/>
            <person name="Balasubrmanian S."/>
            <person name="Bauer D."/>
            <person name="Boehm C.R."/>
            <person name="Briginshaw L."/>
            <person name="Caballero-Perez J."/>
            <person name="Catarino B."/>
            <person name="Chen F."/>
            <person name="Chiyoda S."/>
            <person name="Chovatia M."/>
            <person name="Davies K.M."/>
            <person name="Delmans M."/>
            <person name="Demura T."/>
            <person name="Dierschke T."/>
            <person name="Dolan L."/>
            <person name="Dorantes-Acosta A.E."/>
            <person name="Eklund D.M."/>
            <person name="Florent S.N."/>
            <person name="Flores-Sandoval E."/>
            <person name="Fujiyama A."/>
            <person name="Fukuzawa H."/>
            <person name="Galik B."/>
            <person name="Grimanelli D."/>
            <person name="Grimwood J."/>
            <person name="Grossniklaus U."/>
            <person name="Hamada T."/>
            <person name="Haseloff J."/>
            <person name="Hetherington A.J."/>
            <person name="Higo A."/>
            <person name="Hirakawa Y."/>
            <person name="Hundley H.N."/>
            <person name="Ikeda Y."/>
            <person name="Inoue K."/>
            <person name="Inoue S."/>
            <person name="Ishida S."/>
            <person name="Jia Q."/>
            <person name="Kakita M."/>
            <person name="Kanazawa T."/>
            <person name="Kawai Y."/>
            <person name="Kawashima T."/>
            <person name="Kennedy M."/>
            <person name="Kinose K."/>
            <person name="Kinoshita T."/>
            <person name="Kohara Y."/>
            <person name="Koide E."/>
            <person name="Komatsu K."/>
            <person name="Kopischke S."/>
            <person name="Kubo M."/>
            <person name="Kyozuka J."/>
            <person name="Lagercrantz U."/>
            <person name="Lin S.S."/>
            <person name="Lindquist E."/>
            <person name="Lipzen A.M."/>
            <person name="Lu C."/>
            <person name="Luna E.D."/>
            <person name="Martienssen R.A."/>
            <person name="Minamino N."/>
            <person name="Mizutani M."/>
            <person name="Mizutani M."/>
            <person name="Mochizuki N."/>
            <person name="Monte I."/>
            <person name="Mosher R."/>
            <person name="Nagasaki H."/>
            <person name="Nakagami H."/>
            <person name="Naramoto S."/>
            <person name="Nishitani K."/>
            <person name="Ohtani M."/>
            <person name="Okamoto T."/>
            <person name="Okumura M."/>
            <person name="Phillips J."/>
            <person name="Pollak B."/>
            <person name="Reinders A."/>
            <person name="Roevekamp M."/>
            <person name="Sano R."/>
            <person name="Sawa S."/>
            <person name="Schmid M.W."/>
            <person name="Shirakawa M."/>
            <person name="Solano R."/>
            <person name="Spunde A."/>
            <person name="Suetsugu N."/>
            <person name="Sugano S."/>
            <person name="Sugiyama A."/>
            <person name="Sun R."/>
            <person name="Suzuki Y."/>
            <person name="Takenaka M."/>
            <person name="Takezawa D."/>
            <person name="Tomogane H."/>
            <person name="Tsuzuki M."/>
            <person name="Ueda T."/>
            <person name="Umeda M."/>
            <person name="Ward J.M."/>
            <person name="Watanabe Y."/>
            <person name="Yazaki K."/>
            <person name="Yokoyama R."/>
            <person name="Yoshitake Y."/>
            <person name="Yotsui I."/>
            <person name="Zachgo S."/>
            <person name="Schmutz J."/>
        </authorList>
    </citation>
    <scope>NUCLEOTIDE SEQUENCE [LARGE SCALE GENOMIC DNA]</scope>
    <source>
        <strain evidence="2">Tak-1</strain>
    </source>
</reference>
<keyword evidence="1" id="KW-0812">Transmembrane</keyword>
<dbReference type="Proteomes" id="UP000244005">
    <property type="component" value="Chromosome Y"/>
</dbReference>
<protein>
    <submittedName>
        <fullName evidence="2">Uncharacterized protein</fullName>
    </submittedName>
</protein>
<dbReference type="EMBL" id="KZ772945">
    <property type="protein sequence ID" value="PTQ26027.1"/>
    <property type="molecule type" value="Genomic_DNA"/>
</dbReference>
<name>A0A2R6VWN2_MARPO</name>
<keyword evidence="1" id="KW-1133">Transmembrane helix</keyword>
<proteinExistence type="predicted"/>
<keyword evidence="1" id="KW-0472">Membrane</keyword>
<gene>
    <name evidence="2" type="ORF">MARPO_YB0008</name>
</gene>
<keyword evidence="3" id="KW-1185">Reference proteome</keyword>
<feature type="transmembrane region" description="Helical" evidence="1">
    <location>
        <begin position="7"/>
        <end position="27"/>
    </location>
</feature>
<evidence type="ECO:0000313" key="3">
    <source>
        <dbReference type="Proteomes" id="UP000244005"/>
    </source>
</evidence>
<evidence type="ECO:0000313" key="2">
    <source>
        <dbReference type="EMBL" id="PTQ26027.1"/>
    </source>
</evidence>
<feature type="transmembrane region" description="Helical" evidence="1">
    <location>
        <begin position="79"/>
        <end position="98"/>
    </location>
</feature>
<evidence type="ECO:0000256" key="1">
    <source>
        <dbReference type="SAM" id="Phobius"/>
    </source>
</evidence>